<dbReference type="PROSITE" id="PS50109">
    <property type="entry name" value="HIS_KIN"/>
    <property type="match status" value="1"/>
</dbReference>
<keyword evidence="1" id="KW-0472">Membrane</keyword>
<keyword evidence="1" id="KW-0812">Transmembrane</keyword>
<feature type="transmembrane region" description="Helical" evidence="1">
    <location>
        <begin position="63"/>
        <end position="83"/>
    </location>
</feature>
<proteinExistence type="predicted"/>
<comment type="caution">
    <text evidence="4">The sequence shown here is derived from an EMBL/GenBank/DDBJ whole genome shotgun (WGS) entry which is preliminary data.</text>
</comment>
<protein>
    <submittedName>
        <fullName evidence="4">PAS domain-containing protein</fullName>
    </submittedName>
</protein>
<dbReference type="Pfam" id="PF08448">
    <property type="entry name" value="PAS_4"/>
    <property type="match status" value="1"/>
</dbReference>
<keyword evidence="1" id="KW-1133">Transmembrane helix</keyword>
<dbReference type="InterPro" id="IPR003594">
    <property type="entry name" value="HATPase_dom"/>
</dbReference>
<dbReference type="Pfam" id="PF02518">
    <property type="entry name" value="HATPase_c"/>
    <property type="match status" value="1"/>
</dbReference>
<feature type="domain" description="PAC" evidence="3">
    <location>
        <begin position="219"/>
        <end position="272"/>
    </location>
</feature>
<evidence type="ECO:0000259" key="3">
    <source>
        <dbReference type="PROSITE" id="PS50113"/>
    </source>
</evidence>
<dbReference type="InterPro" id="IPR000014">
    <property type="entry name" value="PAS"/>
</dbReference>
<feature type="transmembrane region" description="Helical" evidence="1">
    <location>
        <begin position="26"/>
        <end position="51"/>
    </location>
</feature>
<evidence type="ECO:0000256" key="1">
    <source>
        <dbReference type="SAM" id="Phobius"/>
    </source>
</evidence>
<feature type="domain" description="Histidine kinase" evidence="2">
    <location>
        <begin position="285"/>
        <end position="508"/>
    </location>
</feature>
<name>A0ABS6HF75_9PROT</name>
<accession>A0ABS6HF75</accession>
<evidence type="ECO:0000313" key="5">
    <source>
        <dbReference type="Proteomes" id="UP000689967"/>
    </source>
</evidence>
<keyword evidence="5" id="KW-1185">Reference proteome</keyword>
<dbReference type="InterPro" id="IPR005467">
    <property type="entry name" value="His_kinase_dom"/>
</dbReference>
<organism evidence="4 5">
    <name type="scientific">Falsiroseomonas oleicola</name>
    <dbReference type="NCBI Taxonomy" id="2801474"/>
    <lineage>
        <taxon>Bacteria</taxon>
        <taxon>Pseudomonadati</taxon>
        <taxon>Pseudomonadota</taxon>
        <taxon>Alphaproteobacteria</taxon>
        <taxon>Acetobacterales</taxon>
        <taxon>Roseomonadaceae</taxon>
        <taxon>Falsiroseomonas</taxon>
    </lineage>
</organism>
<dbReference type="Pfam" id="PF25487">
    <property type="entry name" value="ETR1_N"/>
    <property type="match status" value="1"/>
</dbReference>
<gene>
    <name evidence="4" type="ORF">JJQ90_19590</name>
</gene>
<dbReference type="PROSITE" id="PS50113">
    <property type="entry name" value="PAC"/>
    <property type="match status" value="1"/>
</dbReference>
<dbReference type="Proteomes" id="UP000689967">
    <property type="component" value="Unassembled WGS sequence"/>
</dbReference>
<evidence type="ECO:0000259" key="2">
    <source>
        <dbReference type="PROSITE" id="PS50109"/>
    </source>
</evidence>
<dbReference type="SMART" id="SM00387">
    <property type="entry name" value="HATPase_c"/>
    <property type="match status" value="1"/>
</dbReference>
<dbReference type="PANTHER" id="PTHR43065">
    <property type="entry name" value="SENSOR HISTIDINE KINASE"/>
    <property type="match status" value="1"/>
</dbReference>
<dbReference type="PANTHER" id="PTHR43065:SF42">
    <property type="entry name" value="TWO-COMPONENT SENSOR PPRA"/>
    <property type="match status" value="1"/>
</dbReference>
<dbReference type="InterPro" id="IPR013656">
    <property type="entry name" value="PAS_4"/>
</dbReference>
<dbReference type="EMBL" id="JAERQM010000006">
    <property type="protein sequence ID" value="MBU8545935.1"/>
    <property type="molecule type" value="Genomic_DNA"/>
</dbReference>
<dbReference type="SMART" id="SM00091">
    <property type="entry name" value="PAS"/>
    <property type="match status" value="1"/>
</dbReference>
<dbReference type="RefSeq" id="WP_216877951.1">
    <property type="nucleotide sequence ID" value="NZ_JAERQM010000006.1"/>
</dbReference>
<dbReference type="InterPro" id="IPR058544">
    <property type="entry name" value="ETR1_N"/>
</dbReference>
<sequence length="520" mass="56248">MALDILSLPAPRLLPPGLCSIIEPDILYLHIISDVAIGLAYFSIPVVLLIFARRRRDLAYPWVIPLFAAFIIACGTSHLMHVWTMFRPDYAVEGLVKLVTAAISVATAILLWPLLPRFLALPSAELLAREVAERRAAEARALASEARSAAFVEHLAEALFVIRIESGERWIIETVNPAFERMFGIAAETLRERPTEAAMPPEVLAQVLPHWRRAIATGRPVDYVVEAQAPVGWRVWETVLVPMSGADGQVERLLGSARDITRMRRLQSDVLQSARLATIGTMCAGLAHETSQPLNTATLWLRNARVAGEAGGTEAARTRLRRAHDIIESQLRRAGDLVTRIRALPGEEAEAPEAFDAVRIVDPALRQVAMAYAAEGVEVALRSQAARLPVLGVPPRLEQALLQLLANARDAVLDRRATDPDAPACIIVTLREDAGEAVLEVEDTGPGVPEALREAIFDPFFTTREPGHGSGLGLSLVAAVARGMGGRVEARNQAGGGAIFTLRLALAPASSLTTPVEVLN</sequence>
<dbReference type="InterPro" id="IPR000700">
    <property type="entry name" value="PAS-assoc_C"/>
</dbReference>
<evidence type="ECO:0000313" key="4">
    <source>
        <dbReference type="EMBL" id="MBU8545935.1"/>
    </source>
</evidence>
<dbReference type="CDD" id="cd00130">
    <property type="entry name" value="PAS"/>
    <property type="match status" value="1"/>
</dbReference>
<dbReference type="NCBIfam" id="TIGR00229">
    <property type="entry name" value="sensory_box"/>
    <property type="match status" value="1"/>
</dbReference>
<reference evidence="4 5" key="1">
    <citation type="submission" date="2021-01" db="EMBL/GenBank/DDBJ databases">
        <title>Roseomonas sp. nov, a bacterium isolated from an oil production mixture in Yumen Oilfield.</title>
        <authorList>
            <person name="Wu D."/>
        </authorList>
    </citation>
    <scope>NUCLEOTIDE SEQUENCE [LARGE SCALE GENOMIC DNA]</scope>
    <source>
        <strain evidence="4 5">ROY-5-3</strain>
    </source>
</reference>